<dbReference type="Proteomes" id="UP001595900">
    <property type="component" value="Unassembled WGS sequence"/>
</dbReference>
<evidence type="ECO:0000256" key="1">
    <source>
        <dbReference type="ARBA" id="ARBA00010641"/>
    </source>
</evidence>
<feature type="domain" description="RNA polymerase sigma-70 region 2" evidence="6">
    <location>
        <begin position="25"/>
        <end position="93"/>
    </location>
</feature>
<dbReference type="InterPro" id="IPR013324">
    <property type="entry name" value="RNA_pol_sigma_r3/r4-like"/>
</dbReference>
<dbReference type="InterPro" id="IPR013325">
    <property type="entry name" value="RNA_pol_sigma_r2"/>
</dbReference>
<accession>A0ABV8Q0A9</accession>
<evidence type="ECO:0000256" key="4">
    <source>
        <dbReference type="ARBA" id="ARBA00023125"/>
    </source>
</evidence>
<dbReference type="EMBL" id="JBHSCN010000001">
    <property type="protein sequence ID" value="MFC4241800.1"/>
    <property type="molecule type" value="Genomic_DNA"/>
</dbReference>
<feature type="domain" description="RNA polymerase sigma factor 70 region 4 type 2" evidence="7">
    <location>
        <begin position="125"/>
        <end position="174"/>
    </location>
</feature>
<organism evidence="8 9">
    <name type="scientific">Gryllotalpicola reticulitermitis</name>
    <dbReference type="NCBI Taxonomy" id="1184153"/>
    <lineage>
        <taxon>Bacteria</taxon>
        <taxon>Bacillati</taxon>
        <taxon>Actinomycetota</taxon>
        <taxon>Actinomycetes</taxon>
        <taxon>Micrococcales</taxon>
        <taxon>Microbacteriaceae</taxon>
        <taxon>Gryllotalpicola</taxon>
    </lineage>
</organism>
<dbReference type="Pfam" id="PF04542">
    <property type="entry name" value="Sigma70_r2"/>
    <property type="match status" value="1"/>
</dbReference>
<comment type="similarity">
    <text evidence="1">Belongs to the sigma-70 factor family. ECF subfamily.</text>
</comment>
<dbReference type="InterPro" id="IPR007627">
    <property type="entry name" value="RNA_pol_sigma70_r2"/>
</dbReference>
<dbReference type="InterPro" id="IPR014284">
    <property type="entry name" value="RNA_pol_sigma-70_dom"/>
</dbReference>
<evidence type="ECO:0000256" key="3">
    <source>
        <dbReference type="ARBA" id="ARBA00023082"/>
    </source>
</evidence>
<keyword evidence="9" id="KW-1185">Reference proteome</keyword>
<keyword evidence="2" id="KW-0805">Transcription regulation</keyword>
<keyword evidence="4" id="KW-0238">DNA-binding</keyword>
<protein>
    <submittedName>
        <fullName evidence="8">RNA polymerase sigma factor</fullName>
    </submittedName>
</protein>
<keyword evidence="5" id="KW-0804">Transcription</keyword>
<dbReference type="Gene3D" id="1.10.1740.10">
    <property type="match status" value="1"/>
</dbReference>
<evidence type="ECO:0000313" key="8">
    <source>
        <dbReference type="EMBL" id="MFC4241800.1"/>
    </source>
</evidence>
<dbReference type="InterPro" id="IPR013249">
    <property type="entry name" value="RNA_pol_sigma70_r4_t2"/>
</dbReference>
<evidence type="ECO:0000313" key="9">
    <source>
        <dbReference type="Proteomes" id="UP001595900"/>
    </source>
</evidence>
<keyword evidence="3" id="KW-0731">Sigma factor</keyword>
<comment type="caution">
    <text evidence="8">The sequence shown here is derived from an EMBL/GenBank/DDBJ whole genome shotgun (WGS) entry which is preliminary data.</text>
</comment>
<dbReference type="Gene3D" id="1.10.10.10">
    <property type="entry name" value="Winged helix-like DNA-binding domain superfamily/Winged helix DNA-binding domain"/>
    <property type="match status" value="1"/>
</dbReference>
<evidence type="ECO:0000256" key="5">
    <source>
        <dbReference type="ARBA" id="ARBA00023163"/>
    </source>
</evidence>
<evidence type="ECO:0000259" key="6">
    <source>
        <dbReference type="Pfam" id="PF04542"/>
    </source>
</evidence>
<dbReference type="PANTHER" id="PTHR43133">
    <property type="entry name" value="RNA POLYMERASE ECF-TYPE SIGMA FACTO"/>
    <property type="match status" value="1"/>
</dbReference>
<evidence type="ECO:0000259" key="7">
    <source>
        <dbReference type="Pfam" id="PF08281"/>
    </source>
</evidence>
<reference evidence="9" key="1">
    <citation type="journal article" date="2019" name="Int. J. Syst. Evol. Microbiol.">
        <title>The Global Catalogue of Microorganisms (GCM) 10K type strain sequencing project: providing services to taxonomists for standard genome sequencing and annotation.</title>
        <authorList>
            <consortium name="The Broad Institute Genomics Platform"/>
            <consortium name="The Broad Institute Genome Sequencing Center for Infectious Disease"/>
            <person name="Wu L."/>
            <person name="Ma J."/>
        </authorList>
    </citation>
    <scope>NUCLEOTIDE SEQUENCE [LARGE SCALE GENOMIC DNA]</scope>
    <source>
        <strain evidence="9">CGMCC 1.10363</strain>
    </source>
</reference>
<dbReference type="SUPFAM" id="SSF88946">
    <property type="entry name" value="Sigma2 domain of RNA polymerase sigma factors"/>
    <property type="match status" value="1"/>
</dbReference>
<proteinExistence type="inferred from homology"/>
<dbReference type="Pfam" id="PF08281">
    <property type="entry name" value="Sigma70_r4_2"/>
    <property type="match status" value="1"/>
</dbReference>
<dbReference type="InterPro" id="IPR036388">
    <property type="entry name" value="WH-like_DNA-bd_sf"/>
</dbReference>
<dbReference type="SUPFAM" id="SSF88659">
    <property type="entry name" value="Sigma3 and sigma4 domains of RNA polymerase sigma factors"/>
    <property type="match status" value="1"/>
</dbReference>
<dbReference type="NCBIfam" id="TIGR02937">
    <property type="entry name" value="sigma70-ECF"/>
    <property type="match status" value="1"/>
</dbReference>
<dbReference type="InterPro" id="IPR039425">
    <property type="entry name" value="RNA_pol_sigma-70-like"/>
</dbReference>
<dbReference type="PANTHER" id="PTHR43133:SF8">
    <property type="entry name" value="RNA POLYMERASE SIGMA FACTOR HI_1459-RELATED"/>
    <property type="match status" value="1"/>
</dbReference>
<evidence type="ECO:0000256" key="2">
    <source>
        <dbReference type="ARBA" id="ARBA00023015"/>
    </source>
</evidence>
<dbReference type="RefSeq" id="WP_390226547.1">
    <property type="nucleotide sequence ID" value="NZ_JBHSCN010000001.1"/>
</dbReference>
<gene>
    <name evidence="8" type="ORF">ACFOYW_00320</name>
</gene>
<sequence>MTEFAGEVEDWAGARAGDSGAFAAIYDRHHERVYRLALRMSENRHDAEDITAAAFLELWRRRSAVRIVGGSVLPWLLVTASNAARNQARSIRRHHKLIETIPRDADDGTAAFDAVDDASVRAVFVRELRAMPDRDRALLALTAIEGYSAAAAAAALGISTGAARVRLHRMRERLRAAYDAVSEPAVSAGQGGAK</sequence>
<name>A0ABV8Q0A9_9MICO</name>